<gene>
    <name evidence="1" type="ORF">LCGC14_1985980</name>
</gene>
<sequence>MDGNNRHWLNAEEGFRRHQNPRKMLGYCEDTDCESYLKGAFMWMHDGPFVCCKCKGSQGFLVSERGIRTGPPNAIYGEVRIEYCYDPSRKKYREIAILRDDSLGTRVRTFTLQTPMVSTEKRAFKLATAYLATLNDGIELALENDTEIPRPVEHVVNFDLPRKEFSERMRRLGWALKDNAFFQEPMDVFSLFSEGEEKNPRTTEEIDSGSQ</sequence>
<dbReference type="AlphaFoldDB" id="A0A0F9F7G5"/>
<accession>A0A0F9F7G5</accession>
<name>A0A0F9F7G5_9ZZZZ</name>
<organism evidence="1">
    <name type="scientific">marine sediment metagenome</name>
    <dbReference type="NCBI Taxonomy" id="412755"/>
    <lineage>
        <taxon>unclassified sequences</taxon>
        <taxon>metagenomes</taxon>
        <taxon>ecological metagenomes</taxon>
    </lineage>
</organism>
<proteinExistence type="predicted"/>
<dbReference type="EMBL" id="LAZR01022308">
    <property type="protein sequence ID" value="KKL82314.1"/>
    <property type="molecule type" value="Genomic_DNA"/>
</dbReference>
<reference evidence="1" key="1">
    <citation type="journal article" date="2015" name="Nature">
        <title>Complex archaea that bridge the gap between prokaryotes and eukaryotes.</title>
        <authorList>
            <person name="Spang A."/>
            <person name="Saw J.H."/>
            <person name="Jorgensen S.L."/>
            <person name="Zaremba-Niedzwiedzka K."/>
            <person name="Martijn J."/>
            <person name="Lind A.E."/>
            <person name="van Eijk R."/>
            <person name="Schleper C."/>
            <person name="Guy L."/>
            <person name="Ettema T.J."/>
        </authorList>
    </citation>
    <scope>NUCLEOTIDE SEQUENCE</scope>
</reference>
<evidence type="ECO:0000313" key="1">
    <source>
        <dbReference type="EMBL" id="KKL82314.1"/>
    </source>
</evidence>
<protein>
    <submittedName>
        <fullName evidence="1">Uncharacterized protein</fullName>
    </submittedName>
</protein>
<comment type="caution">
    <text evidence="1">The sequence shown here is derived from an EMBL/GenBank/DDBJ whole genome shotgun (WGS) entry which is preliminary data.</text>
</comment>